<dbReference type="GO" id="GO:0003677">
    <property type="term" value="F:DNA binding"/>
    <property type="evidence" value="ECO:0007669"/>
    <property type="project" value="UniProtKB-KW"/>
</dbReference>
<dbReference type="InterPro" id="IPR013324">
    <property type="entry name" value="RNA_pol_sigma_r3/r4-like"/>
</dbReference>
<protein>
    <submittedName>
        <fullName evidence="6">RNA polymerase, sigma-24 subunit, RpoE, ECF subfamily</fullName>
    </submittedName>
</protein>
<dbReference type="Pfam" id="PF08281">
    <property type="entry name" value="Sigma70_r4_2"/>
    <property type="match status" value="1"/>
</dbReference>
<dbReference type="RefSeq" id="WP_007961097.1">
    <property type="nucleotide sequence ID" value="NZ_CP010978.1"/>
</dbReference>
<evidence type="ECO:0000256" key="1">
    <source>
        <dbReference type="ARBA" id="ARBA00023015"/>
    </source>
</evidence>
<reference evidence="7" key="2">
    <citation type="submission" date="2015-02" db="EMBL/GenBank/DDBJ databases">
        <title>Complete Genome Sequence of Pelosinus fermentans JBW45.</title>
        <authorList>
            <person name="De Leon K.B."/>
            <person name="Utturkar S.M."/>
            <person name="Camilleri L.B."/>
            <person name="Arkin A.P."/>
            <person name="Fields M.W."/>
            <person name="Brown S.D."/>
            <person name="Wall J.D."/>
        </authorList>
    </citation>
    <scope>NUCLEOTIDE SEQUENCE [LARGE SCALE GENOMIC DNA]</scope>
    <source>
        <strain evidence="7">JBW45</strain>
    </source>
</reference>
<dbReference type="InterPro" id="IPR013249">
    <property type="entry name" value="RNA_pol_sigma70_r4_t2"/>
</dbReference>
<dbReference type="InterPro" id="IPR013325">
    <property type="entry name" value="RNA_pol_sigma_r2"/>
</dbReference>
<dbReference type="Proteomes" id="UP000005361">
    <property type="component" value="Chromosome"/>
</dbReference>
<dbReference type="InterPro" id="IPR036388">
    <property type="entry name" value="WH-like_DNA-bd_sf"/>
</dbReference>
<organism evidence="6 7">
    <name type="scientific">Pelosinus fermentans JBW45</name>
    <dbReference type="NCBI Taxonomy" id="1192197"/>
    <lineage>
        <taxon>Bacteria</taxon>
        <taxon>Bacillati</taxon>
        <taxon>Bacillota</taxon>
        <taxon>Negativicutes</taxon>
        <taxon>Selenomonadales</taxon>
        <taxon>Sporomusaceae</taxon>
        <taxon>Pelosinus</taxon>
    </lineage>
</organism>
<name>I9D9L0_9FIRM</name>
<dbReference type="SUPFAM" id="SSF88946">
    <property type="entry name" value="Sigma2 domain of RNA polymerase sigma factors"/>
    <property type="match status" value="1"/>
</dbReference>
<feature type="domain" description="RNA polymerase sigma factor 70 region 4 type 2" evidence="5">
    <location>
        <begin position="106"/>
        <end position="158"/>
    </location>
</feature>
<dbReference type="KEGG" id="pft:JBW_00168"/>
<sequence>MGTTLDFAPLVRKYTWNKSEDVRAEAWLAVVEATKLYDSTKGVPFAGFVKSRVKYSVWNMLRKQHRQWEHEVDLESNENNEENSLIDILSSGTNVSDEVEQIFLMEELREAINMLPERQRVAVIKTVVCNFSQTETAATLGVTPQAIYNLRNRGLARLKKTLERMYISESQYTGQNN</sequence>
<dbReference type="HOGENOM" id="CLU_107557_0_0_9"/>
<keyword evidence="4" id="KW-0804">Transcription</keyword>
<evidence type="ECO:0000256" key="4">
    <source>
        <dbReference type="ARBA" id="ARBA00023163"/>
    </source>
</evidence>
<dbReference type="GO" id="GO:0016987">
    <property type="term" value="F:sigma factor activity"/>
    <property type="evidence" value="ECO:0007669"/>
    <property type="project" value="UniProtKB-KW"/>
</dbReference>
<evidence type="ECO:0000256" key="3">
    <source>
        <dbReference type="ARBA" id="ARBA00023125"/>
    </source>
</evidence>
<dbReference type="PANTHER" id="PTHR30385">
    <property type="entry name" value="SIGMA FACTOR F FLAGELLAR"/>
    <property type="match status" value="1"/>
</dbReference>
<dbReference type="EMBL" id="CP010978">
    <property type="protein sequence ID" value="AJQ25520.1"/>
    <property type="molecule type" value="Genomic_DNA"/>
</dbReference>
<evidence type="ECO:0000256" key="2">
    <source>
        <dbReference type="ARBA" id="ARBA00023082"/>
    </source>
</evidence>
<evidence type="ECO:0000313" key="6">
    <source>
        <dbReference type="EMBL" id="AJQ25520.1"/>
    </source>
</evidence>
<dbReference type="OrthoDB" id="1669753at2"/>
<reference evidence="6 7" key="1">
    <citation type="journal article" date="2015" name="Genome Announc.">
        <title>Complete Genome Sequence of Pelosinus fermentans JBW45, a Member of a Remarkably Competitive Group of Negativicutes in the Firmicutes Phylum.</title>
        <authorList>
            <person name="De Leon K.B."/>
            <person name="Utturkar S.M."/>
            <person name="Camilleri L.B."/>
            <person name="Elias D.A."/>
            <person name="Arkin A.P."/>
            <person name="Fields M.W."/>
            <person name="Brown S.D."/>
            <person name="Wall J.D."/>
        </authorList>
    </citation>
    <scope>NUCLEOTIDE SEQUENCE [LARGE SCALE GENOMIC DNA]</scope>
    <source>
        <strain evidence="6 7">JBW45</strain>
    </source>
</reference>
<dbReference type="SUPFAM" id="SSF88659">
    <property type="entry name" value="Sigma3 and sigma4 domains of RNA polymerase sigma factors"/>
    <property type="match status" value="1"/>
</dbReference>
<accession>I9D9L0</accession>
<keyword evidence="3" id="KW-0238">DNA-binding</keyword>
<gene>
    <name evidence="6" type="ORF">JBW_00168</name>
</gene>
<evidence type="ECO:0000313" key="7">
    <source>
        <dbReference type="Proteomes" id="UP000005361"/>
    </source>
</evidence>
<dbReference type="InterPro" id="IPR014284">
    <property type="entry name" value="RNA_pol_sigma-70_dom"/>
</dbReference>
<dbReference type="STRING" id="1192197.JBW_00168"/>
<dbReference type="GO" id="GO:0006352">
    <property type="term" value="P:DNA-templated transcription initiation"/>
    <property type="evidence" value="ECO:0007669"/>
    <property type="project" value="InterPro"/>
</dbReference>
<dbReference type="AlphaFoldDB" id="I9D9L0"/>
<keyword evidence="1" id="KW-0805">Transcription regulation</keyword>
<evidence type="ECO:0000259" key="5">
    <source>
        <dbReference type="Pfam" id="PF08281"/>
    </source>
</evidence>
<dbReference type="NCBIfam" id="TIGR02937">
    <property type="entry name" value="sigma70-ECF"/>
    <property type="match status" value="1"/>
</dbReference>
<dbReference type="Gene3D" id="1.10.10.10">
    <property type="entry name" value="Winged helix-like DNA-binding domain superfamily/Winged helix DNA-binding domain"/>
    <property type="match status" value="1"/>
</dbReference>
<keyword evidence="2" id="KW-0731">Sigma factor</keyword>
<proteinExistence type="predicted"/>